<name>A0A2T4IDB6_9RHOO</name>
<proteinExistence type="predicted"/>
<dbReference type="PANTHER" id="PTHR19211:SF6">
    <property type="entry name" value="BLL7188 PROTEIN"/>
    <property type="match status" value="1"/>
</dbReference>
<dbReference type="PROSITE" id="PS00211">
    <property type="entry name" value="ABC_TRANSPORTER_1"/>
    <property type="match status" value="1"/>
</dbReference>
<keyword evidence="1" id="KW-1003">Cell membrane</keyword>
<dbReference type="Proteomes" id="UP000241193">
    <property type="component" value="Unassembled WGS sequence"/>
</dbReference>
<keyword evidence="2" id="KW-0677">Repeat</keyword>
<keyword evidence="3" id="KW-0547">Nucleotide-binding</keyword>
<keyword evidence="1" id="KW-0472">Membrane</keyword>
<evidence type="ECO:0000256" key="1">
    <source>
        <dbReference type="ARBA" id="ARBA00022475"/>
    </source>
</evidence>
<organism evidence="7 8">
    <name type="scientific">Pseudothauera lacus</name>
    <dbReference type="NCBI Taxonomy" id="2136175"/>
    <lineage>
        <taxon>Bacteria</taxon>
        <taxon>Pseudomonadati</taxon>
        <taxon>Pseudomonadota</taxon>
        <taxon>Betaproteobacteria</taxon>
        <taxon>Rhodocyclales</taxon>
        <taxon>Zoogloeaceae</taxon>
        <taxon>Pseudothauera</taxon>
    </lineage>
</organism>
<feature type="region of interest" description="Disordered" evidence="5">
    <location>
        <begin position="289"/>
        <end position="308"/>
    </location>
</feature>
<dbReference type="PROSITE" id="PS50893">
    <property type="entry name" value="ABC_TRANSPORTER_2"/>
    <property type="match status" value="2"/>
</dbReference>
<reference evidence="7 8" key="2">
    <citation type="submission" date="2018-04" db="EMBL/GenBank/DDBJ databases">
        <title>Thauera lacus sp. nov., isolated from an saline lake in Inner Mongolia, China.</title>
        <authorList>
            <person name="Liang Q.-Y."/>
        </authorList>
    </citation>
    <scope>NUCLEOTIDE SEQUENCE [LARGE SCALE GENOMIC DNA]</scope>
    <source>
        <strain evidence="7 8">D20</strain>
    </source>
</reference>
<protein>
    <submittedName>
        <fullName evidence="7">ABC transporter ATP-binding protein</fullName>
    </submittedName>
</protein>
<dbReference type="Gene3D" id="3.40.50.300">
    <property type="entry name" value="P-loop containing nucleotide triphosphate hydrolases"/>
    <property type="match status" value="2"/>
</dbReference>
<feature type="domain" description="ABC transporter" evidence="6">
    <location>
        <begin position="344"/>
        <end position="548"/>
    </location>
</feature>
<dbReference type="SMART" id="SM00382">
    <property type="entry name" value="AAA"/>
    <property type="match status" value="2"/>
</dbReference>
<dbReference type="InterPro" id="IPR003593">
    <property type="entry name" value="AAA+_ATPase"/>
</dbReference>
<dbReference type="RefSeq" id="WP_107493995.1">
    <property type="nucleotide sequence ID" value="NZ_PZKC01000010.1"/>
</dbReference>
<dbReference type="InterPro" id="IPR017871">
    <property type="entry name" value="ABC_transporter-like_CS"/>
</dbReference>
<keyword evidence="8" id="KW-1185">Reference proteome</keyword>
<dbReference type="SUPFAM" id="SSF52540">
    <property type="entry name" value="P-loop containing nucleoside triphosphate hydrolases"/>
    <property type="match status" value="2"/>
</dbReference>
<keyword evidence="4 7" id="KW-0067">ATP-binding</keyword>
<dbReference type="PANTHER" id="PTHR19211">
    <property type="entry name" value="ATP-BINDING TRANSPORT PROTEIN-RELATED"/>
    <property type="match status" value="1"/>
</dbReference>
<evidence type="ECO:0000313" key="8">
    <source>
        <dbReference type="Proteomes" id="UP000241193"/>
    </source>
</evidence>
<dbReference type="OrthoDB" id="9762051at2"/>
<evidence type="ECO:0000256" key="3">
    <source>
        <dbReference type="ARBA" id="ARBA00022741"/>
    </source>
</evidence>
<dbReference type="CDD" id="cd03221">
    <property type="entry name" value="ABCF_EF-3"/>
    <property type="match status" value="1"/>
</dbReference>
<gene>
    <name evidence="7" type="ORF">C8261_12155</name>
</gene>
<evidence type="ECO:0000256" key="4">
    <source>
        <dbReference type="ARBA" id="ARBA00022840"/>
    </source>
</evidence>
<dbReference type="Pfam" id="PF00005">
    <property type="entry name" value="ABC_tran"/>
    <property type="match status" value="2"/>
</dbReference>
<evidence type="ECO:0000259" key="6">
    <source>
        <dbReference type="PROSITE" id="PS50893"/>
    </source>
</evidence>
<feature type="domain" description="ABC transporter" evidence="6">
    <location>
        <begin position="10"/>
        <end position="242"/>
    </location>
</feature>
<dbReference type="AlphaFoldDB" id="A0A2T4IDB6"/>
<dbReference type="GO" id="GO:0016887">
    <property type="term" value="F:ATP hydrolysis activity"/>
    <property type="evidence" value="ECO:0007669"/>
    <property type="project" value="InterPro"/>
</dbReference>
<dbReference type="InterPro" id="IPR003439">
    <property type="entry name" value="ABC_transporter-like_ATP-bd"/>
</dbReference>
<dbReference type="InterPro" id="IPR050611">
    <property type="entry name" value="ABCF"/>
</dbReference>
<evidence type="ECO:0000256" key="2">
    <source>
        <dbReference type="ARBA" id="ARBA00022737"/>
    </source>
</evidence>
<dbReference type="FunFam" id="3.40.50.300:FF:001320">
    <property type="entry name" value="Heme ABC transporter ATP-binding protein"/>
    <property type="match status" value="1"/>
</dbReference>
<comment type="caution">
    <text evidence="7">The sequence shown here is derived from an EMBL/GenBank/DDBJ whole genome shotgun (WGS) entry which is preliminary data.</text>
</comment>
<sequence>MSGSHSRTAITLDRVSFLLPDGSPLFSGLDGHFDDRRSGLVGRNGVGKSVLARIIAGELAPTAGQVMRHGRVRYVAQFIDPARHRRVADVAGIGAVVDALARIERGSTSAADFDIVGERWDLRRRLEAALAAEGLGHLDAETPAAGLSGGECTRVALLGAFVDDAEVLILDEPSNHLDASARDALYRRLTAWRRALIVISHDRAVLDRMEAIVELGRHGLQRHGGDYGCYAAAKARATDAAAQALAHARTERRRGEVELRRQQERLAQRAAQGQRSARDANQAQILLDRAKERSEHSSARLRASRENTRKGLDAAVHAAAAAIDDSPPTVLLSPAGTVAAGKQVAVLAGVRLPYGRATAQALDLVVSGPRRIALCGPNGCGKSTLLKLLAGQLAPAQGRCTVTVPSTWVDQALAGVEGGRPALTALLAANPALGEAQARTRLALLGLDARRALAPATTLSGGERLKAALACALYAEPPARLLLLDEPTNHIDLPSLQAVEEMLRAYRGALLVVSHDHHFLDALALTDVLQWTPQGWQLRPRAAGAQRV</sequence>
<accession>A0A2T4IDB6</accession>
<dbReference type="GO" id="GO:0005524">
    <property type="term" value="F:ATP binding"/>
    <property type="evidence" value="ECO:0007669"/>
    <property type="project" value="UniProtKB-KW"/>
</dbReference>
<dbReference type="InterPro" id="IPR027417">
    <property type="entry name" value="P-loop_NTPase"/>
</dbReference>
<reference evidence="7 8" key="1">
    <citation type="submission" date="2018-03" db="EMBL/GenBank/DDBJ databases">
        <authorList>
            <person name="Keele B.F."/>
        </authorList>
    </citation>
    <scope>NUCLEOTIDE SEQUENCE [LARGE SCALE GENOMIC DNA]</scope>
    <source>
        <strain evidence="7 8">D20</strain>
    </source>
</reference>
<dbReference type="EMBL" id="PZKC01000010">
    <property type="protein sequence ID" value="PTD95753.1"/>
    <property type="molecule type" value="Genomic_DNA"/>
</dbReference>
<evidence type="ECO:0000256" key="5">
    <source>
        <dbReference type="SAM" id="MobiDB-lite"/>
    </source>
</evidence>
<evidence type="ECO:0000313" key="7">
    <source>
        <dbReference type="EMBL" id="PTD95753.1"/>
    </source>
</evidence>